<reference evidence="1 2" key="1">
    <citation type="submission" date="2018-11" db="EMBL/GenBank/DDBJ databases">
        <title>Genome sequencing and assembly of Anaerosphaera sp. nov., GS7-6-2.</title>
        <authorList>
            <person name="Rettenmaier R."/>
            <person name="Liebl W."/>
            <person name="Zverlov V."/>
        </authorList>
    </citation>
    <scope>NUCLEOTIDE SEQUENCE [LARGE SCALE GENOMIC DNA]</scope>
    <source>
        <strain evidence="1 2">GS7-6-2</strain>
    </source>
</reference>
<comment type="caution">
    <text evidence="1">The sequence shown here is derived from an EMBL/GenBank/DDBJ whole genome shotgun (WGS) entry which is preliminary data.</text>
</comment>
<dbReference type="Proteomes" id="UP000288812">
    <property type="component" value="Unassembled WGS sequence"/>
</dbReference>
<dbReference type="Pfam" id="PF11369">
    <property type="entry name" value="DUF3160"/>
    <property type="match status" value="1"/>
</dbReference>
<dbReference type="SMART" id="SM01325">
    <property type="entry name" value="DUF3160"/>
    <property type="match status" value="1"/>
</dbReference>
<dbReference type="AlphaFoldDB" id="A0A437S8Y3"/>
<dbReference type="PROSITE" id="PS51257">
    <property type="entry name" value="PROKAR_LIPOPROTEIN"/>
    <property type="match status" value="1"/>
</dbReference>
<organism evidence="1 2">
    <name type="scientific">Anaerosphaera multitolerans</name>
    <dbReference type="NCBI Taxonomy" id="2487351"/>
    <lineage>
        <taxon>Bacteria</taxon>
        <taxon>Bacillati</taxon>
        <taxon>Bacillota</taxon>
        <taxon>Tissierellia</taxon>
        <taxon>Tissierellales</taxon>
        <taxon>Peptoniphilaceae</taxon>
        <taxon>Anaerosphaera</taxon>
    </lineage>
</organism>
<evidence type="ECO:0000313" key="2">
    <source>
        <dbReference type="Proteomes" id="UP000288812"/>
    </source>
</evidence>
<dbReference type="InterPro" id="IPR022601">
    <property type="entry name" value="DUF3160"/>
</dbReference>
<protein>
    <submittedName>
        <fullName evidence="1">DUF3160 domain-containing protein</fullName>
    </submittedName>
</protein>
<dbReference type="EMBL" id="RLIH01000002">
    <property type="protein sequence ID" value="RVU55570.1"/>
    <property type="molecule type" value="Genomic_DNA"/>
</dbReference>
<accession>A0A437S8Y3</accession>
<sequence length="726" mass="84000">MKKVYLLLSLILVSLLLISCNKKEIEKNEEPISTEELAFLEEYTEVVDIPYNPKSVEPKVPEYEVNKDLSNVENLASFGNFTASQKEALSNYGFFIAPIGDTNPELGENELKEQIFRIYEDNEYKNLPSFITSDSIMHMYHLFYDNFLKRLEESTLLPKLESLTAQMLEDSLYQYNSLSDKEVKELSLRNVAYFATAMKILDKSLPVIPPEAEKMALEEYNKIMKANGISSDILNTEIDYSQFTPRGHYTKSDSLKKYFKTVMYYGQAGFFVEDEKGVRDDLIGMALLMTDTVYKSKENYELWSDVYEPVNFLVESADDLGIKEYGVLLYGVYGKTPDLNTILDSEKIQRVYGNLEMFPKPSIADSKGYSYRFMPQRAVLDSALMQRLIEVTTETQASRRPIYSGLDIMATFGDDTAIKMQWEDPYNKIWPSYEEKLKENQAIVANMKDEDWKSNLYRGWLWTLKEYAREFGKGYPMFMQNEAWEKKDLNSALGSWAELKHDTVLYGKQTMAEMGGGYVEEIPKSYVEPNIAIYEKLSWLVEYTIENLEAREMLDETTKNYLSDFKVYIIDPLIAISEKELNNEALTEEENSMLHYIGGAMEGISLRFVNDQSTYWDLLDETDRSMAIVSDLMKVPQNEADVPPNTFLSVGVGPAYEIYVVYPIDGKLYLGRGGIFSYREFLSDERLTDEKWQLQVKEEPEKGIPYWMEDLIQEEKEDIPIPGIWY</sequence>
<dbReference type="OrthoDB" id="353549at2"/>
<evidence type="ECO:0000313" key="1">
    <source>
        <dbReference type="EMBL" id="RVU55570.1"/>
    </source>
</evidence>
<proteinExistence type="predicted"/>
<dbReference type="RefSeq" id="WP_127723380.1">
    <property type="nucleotide sequence ID" value="NZ_RLIH01000002.1"/>
</dbReference>
<name>A0A437S8Y3_9FIRM</name>
<keyword evidence="2" id="KW-1185">Reference proteome</keyword>
<gene>
    <name evidence="1" type="ORF">EF514_02245</name>
</gene>